<organism evidence="2 3">
    <name type="scientific">Streptomyces spongiicola</name>
    <dbReference type="NCBI Taxonomy" id="1690221"/>
    <lineage>
        <taxon>Bacteria</taxon>
        <taxon>Bacillati</taxon>
        <taxon>Actinomycetota</taxon>
        <taxon>Actinomycetes</taxon>
        <taxon>Kitasatosporales</taxon>
        <taxon>Streptomycetaceae</taxon>
        <taxon>Streptomyces</taxon>
    </lineage>
</organism>
<dbReference type="AlphaFoldDB" id="A0A388T1N8"/>
<comment type="caution">
    <text evidence="2">The sequence shown here is derived from an EMBL/GenBank/DDBJ whole genome shotgun (WGS) entry which is preliminary data.</text>
</comment>
<reference evidence="2 3" key="1">
    <citation type="submission" date="2018-07" db="EMBL/GenBank/DDBJ databases">
        <title>Whole Genome Shotgun Sequence of Streptomyces spongiicola strain 531S.</title>
        <authorList>
            <person name="Dohra H."/>
            <person name="Kodani S."/>
        </authorList>
    </citation>
    <scope>NUCLEOTIDE SEQUENCE [LARGE SCALE GENOMIC DNA]</scope>
    <source>
        <strain evidence="2 3">531S</strain>
    </source>
</reference>
<evidence type="ECO:0000256" key="1">
    <source>
        <dbReference type="SAM" id="MobiDB-lite"/>
    </source>
</evidence>
<name>A0A388T1N8_9ACTN</name>
<protein>
    <submittedName>
        <fullName evidence="2">Uncharacterized protein</fullName>
    </submittedName>
</protein>
<feature type="region of interest" description="Disordered" evidence="1">
    <location>
        <begin position="54"/>
        <end position="91"/>
    </location>
</feature>
<accession>A0A388T1N8</accession>
<evidence type="ECO:0000313" key="3">
    <source>
        <dbReference type="Proteomes" id="UP000265354"/>
    </source>
</evidence>
<evidence type="ECO:0000313" key="2">
    <source>
        <dbReference type="EMBL" id="GBQ02863.1"/>
    </source>
</evidence>
<dbReference type="Proteomes" id="UP000265354">
    <property type="component" value="Unassembled WGS sequence"/>
</dbReference>
<sequence>MGPAPGIRHLSCFRHLSRFGPHRRFRNFWHLRRFRNFWHLRRFWRFRRFRHPNPAARSGTVPGGPVHLRGGPGRLMPGATPARPCDALPAV</sequence>
<proteinExistence type="predicted"/>
<gene>
    <name evidence="2" type="ORF">SSP531S_43270</name>
</gene>
<dbReference type="EMBL" id="BGZL01000013">
    <property type="protein sequence ID" value="GBQ02863.1"/>
    <property type="molecule type" value="Genomic_DNA"/>
</dbReference>